<proteinExistence type="predicted"/>
<keyword evidence="4" id="KW-1185">Reference proteome</keyword>
<dbReference type="InterPro" id="IPR036390">
    <property type="entry name" value="WH_DNA-bd_sf"/>
</dbReference>
<dbReference type="InterPro" id="IPR051534">
    <property type="entry name" value="CBASS_pafABC_assoc_protein"/>
</dbReference>
<dbReference type="Pfam" id="PF13280">
    <property type="entry name" value="WYL"/>
    <property type="match status" value="1"/>
</dbReference>
<dbReference type="Pfam" id="PF25583">
    <property type="entry name" value="WCX"/>
    <property type="match status" value="1"/>
</dbReference>
<feature type="domain" description="WYL" evidence="1">
    <location>
        <begin position="134"/>
        <end position="201"/>
    </location>
</feature>
<organism evidence="3 4">
    <name type="scientific">Dissulfurirhabdus thermomarina</name>
    <dbReference type="NCBI Taxonomy" id="1765737"/>
    <lineage>
        <taxon>Bacteria</taxon>
        <taxon>Deltaproteobacteria</taxon>
        <taxon>Dissulfurirhabdaceae</taxon>
        <taxon>Dissulfurirhabdus</taxon>
    </lineage>
</organism>
<evidence type="ECO:0000313" key="3">
    <source>
        <dbReference type="EMBL" id="NDY42692.1"/>
    </source>
</evidence>
<dbReference type="InterPro" id="IPR026881">
    <property type="entry name" value="WYL_dom"/>
</dbReference>
<evidence type="ECO:0000259" key="1">
    <source>
        <dbReference type="Pfam" id="PF13280"/>
    </source>
</evidence>
<name>A0A6N9TN17_DISTH</name>
<dbReference type="PANTHER" id="PTHR34580">
    <property type="match status" value="1"/>
</dbReference>
<dbReference type="AlphaFoldDB" id="A0A6N9TN17"/>
<dbReference type="RefSeq" id="WP_163298827.1">
    <property type="nucleotide sequence ID" value="NZ_JAAGRR010000077.1"/>
</dbReference>
<dbReference type="SUPFAM" id="SSF46785">
    <property type="entry name" value="Winged helix' DNA-binding domain"/>
    <property type="match status" value="1"/>
</dbReference>
<dbReference type="InterPro" id="IPR057727">
    <property type="entry name" value="WCX_dom"/>
</dbReference>
<dbReference type="EMBL" id="JAAGRR010000077">
    <property type="protein sequence ID" value="NDY42692.1"/>
    <property type="molecule type" value="Genomic_DNA"/>
</dbReference>
<reference evidence="3 4" key="1">
    <citation type="submission" date="2020-02" db="EMBL/GenBank/DDBJ databases">
        <title>Comparative genomics of sulfur disproportionating microorganisms.</title>
        <authorList>
            <person name="Ward L.M."/>
            <person name="Bertran E."/>
            <person name="Johnston D.T."/>
        </authorList>
    </citation>
    <scope>NUCLEOTIDE SEQUENCE [LARGE SCALE GENOMIC DNA]</scope>
    <source>
        <strain evidence="3 4">DSM 100025</strain>
    </source>
</reference>
<evidence type="ECO:0000313" key="4">
    <source>
        <dbReference type="Proteomes" id="UP000469346"/>
    </source>
</evidence>
<feature type="domain" description="WCX" evidence="2">
    <location>
        <begin position="229"/>
        <end position="309"/>
    </location>
</feature>
<protein>
    <submittedName>
        <fullName evidence="3">WYL domain-containing protein</fullName>
    </submittedName>
</protein>
<comment type="caution">
    <text evidence="3">The sequence shown here is derived from an EMBL/GenBank/DDBJ whole genome shotgun (WGS) entry which is preliminary data.</text>
</comment>
<accession>A0A6N9TN17</accession>
<dbReference type="PANTHER" id="PTHR34580:SF3">
    <property type="entry name" value="PROTEIN PAFB"/>
    <property type="match status" value="1"/>
</dbReference>
<evidence type="ECO:0000259" key="2">
    <source>
        <dbReference type="Pfam" id="PF25583"/>
    </source>
</evidence>
<sequence length="319" mass="36617">MSILERIYEFHHQVRKGRYPNARSLADQFEVSLSTARRDIDYLRDRLLAPLAFDRVRNGYRYEGGGFRLPFDDTQRVLLFLALLERMAEETGLSCLEEVQRLRRRLGTLLQRDQAHLLERLHCEFVEVEPADPEVMDRVLTALLEDRPLAIRYADPKGRRTERVIEPHLLITYQGRWYTLARCRLRDEMRIFLLSRITEARPEKGRFAPDIEAARALLGKSFGIFKGPPRHRARVRFTGDAAEVVRRQRWHQDQVLEDTGDGGAVVLTVPVAPDYTEFLMKVLQFGARAEVLEPPEIRAAAAREAAALARVYGGGGGRA</sequence>
<dbReference type="PROSITE" id="PS52050">
    <property type="entry name" value="WYL"/>
    <property type="match status" value="1"/>
</dbReference>
<dbReference type="Proteomes" id="UP000469346">
    <property type="component" value="Unassembled WGS sequence"/>
</dbReference>
<gene>
    <name evidence="3" type="ORF">G3N55_07545</name>
</gene>